<evidence type="ECO:0000313" key="3">
    <source>
        <dbReference type="Proteomes" id="UP001390339"/>
    </source>
</evidence>
<evidence type="ECO:0000313" key="2">
    <source>
        <dbReference type="EMBL" id="KAK8867432.1"/>
    </source>
</evidence>
<feature type="signal peptide" evidence="1">
    <location>
        <begin position="1"/>
        <end position="20"/>
    </location>
</feature>
<sequence>MHAQQILIVLAAAAVSLTEARSFIAPRQSSLGSAACNAARLRIVSALAQTSNSAGDIADAATKSATEAGLSQAQGGIRTIAQALVSGGAPPADARDEVEAGLQAAGAALQGGDQSDAAVASASASLQKAAKAGGDVVAEC</sequence>
<dbReference type="Proteomes" id="UP001390339">
    <property type="component" value="Unassembled WGS sequence"/>
</dbReference>
<keyword evidence="1" id="KW-0732">Signal</keyword>
<dbReference type="EMBL" id="JAPCWZ010000004">
    <property type="protein sequence ID" value="KAK8867432.1"/>
    <property type="molecule type" value="Genomic_DNA"/>
</dbReference>
<accession>A0ABR2IS38</accession>
<evidence type="ECO:0000256" key="1">
    <source>
        <dbReference type="SAM" id="SignalP"/>
    </source>
</evidence>
<reference evidence="2 3" key="1">
    <citation type="journal article" date="2024" name="IMA Fungus">
        <title>Apiospora arundinis, a panoply of carbohydrate-active enzymes and secondary metabolites.</title>
        <authorList>
            <person name="Sorensen T."/>
            <person name="Petersen C."/>
            <person name="Muurmann A.T."/>
            <person name="Christiansen J.V."/>
            <person name="Brundto M.L."/>
            <person name="Overgaard C.K."/>
            <person name="Boysen A.T."/>
            <person name="Wollenberg R.D."/>
            <person name="Larsen T.O."/>
            <person name="Sorensen J.L."/>
            <person name="Nielsen K.L."/>
            <person name="Sondergaard T.E."/>
        </authorList>
    </citation>
    <scope>NUCLEOTIDE SEQUENCE [LARGE SCALE GENOMIC DNA]</scope>
    <source>
        <strain evidence="2 3">AAU 773</strain>
    </source>
</reference>
<protein>
    <submittedName>
        <fullName evidence="2">Uncharacterized protein</fullName>
    </submittedName>
</protein>
<organism evidence="2 3">
    <name type="scientific">Apiospora arundinis</name>
    <dbReference type="NCBI Taxonomy" id="335852"/>
    <lineage>
        <taxon>Eukaryota</taxon>
        <taxon>Fungi</taxon>
        <taxon>Dikarya</taxon>
        <taxon>Ascomycota</taxon>
        <taxon>Pezizomycotina</taxon>
        <taxon>Sordariomycetes</taxon>
        <taxon>Xylariomycetidae</taxon>
        <taxon>Amphisphaeriales</taxon>
        <taxon>Apiosporaceae</taxon>
        <taxon>Apiospora</taxon>
    </lineage>
</organism>
<gene>
    <name evidence="2" type="ORF">PGQ11_006010</name>
</gene>
<feature type="chain" id="PRO_5045712841" evidence="1">
    <location>
        <begin position="21"/>
        <end position="140"/>
    </location>
</feature>
<name>A0ABR2IS38_9PEZI</name>
<keyword evidence="3" id="KW-1185">Reference proteome</keyword>
<proteinExistence type="predicted"/>
<comment type="caution">
    <text evidence="2">The sequence shown here is derived from an EMBL/GenBank/DDBJ whole genome shotgun (WGS) entry which is preliminary data.</text>
</comment>